<dbReference type="EMBL" id="JAGINU010000002">
    <property type="protein sequence ID" value="MBP2371278.1"/>
    <property type="molecule type" value="Genomic_DNA"/>
</dbReference>
<sequence length="131" mass="12745">MVQRGGVAVALLAALVGLLALHPLSSAYEGSVGHPVIATASADVLPSVTPTAGAPGGGAHTAGCPESPADSHAVPIAQVRTDEHEPPPAPVVVPALDRSPPTGPSPTAVPVPETSVLGGARLLIGLGISRT</sequence>
<evidence type="ECO:0000313" key="2">
    <source>
        <dbReference type="EMBL" id="MBP2371278.1"/>
    </source>
</evidence>
<feature type="region of interest" description="Disordered" evidence="1">
    <location>
        <begin position="48"/>
        <end position="113"/>
    </location>
</feature>
<keyword evidence="3" id="KW-1185">Reference proteome</keyword>
<dbReference type="Proteomes" id="UP001519295">
    <property type="component" value="Unassembled WGS sequence"/>
</dbReference>
<comment type="caution">
    <text evidence="2">The sequence shown here is derived from an EMBL/GenBank/DDBJ whole genome shotgun (WGS) entry which is preliminary data.</text>
</comment>
<name>A0ABS4W4Y5_9PSEU</name>
<evidence type="ECO:0000256" key="1">
    <source>
        <dbReference type="SAM" id="MobiDB-lite"/>
    </source>
</evidence>
<gene>
    <name evidence="2" type="ORF">JOF36_007051</name>
</gene>
<evidence type="ECO:0000313" key="3">
    <source>
        <dbReference type="Proteomes" id="UP001519295"/>
    </source>
</evidence>
<protein>
    <submittedName>
        <fullName evidence="2">Uncharacterized protein</fullName>
    </submittedName>
</protein>
<proteinExistence type="predicted"/>
<reference evidence="2 3" key="1">
    <citation type="submission" date="2021-03" db="EMBL/GenBank/DDBJ databases">
        <title>Sequencing the genomes of 1000 actinobacteria strains.</title>
        <authorList>
            <person name="Klenk H.-P."/>
        </authorList>
    </citation>
    <scope>NUCLEOTIDE SEQUENCE [LARGE SCALE GENOMIC DNA]</scope>
    <source>
        <strain evidence="2 3">DSM 45256</strain>
    </source>
</reference>
<accession>A0ABS4W4Y5</accession>
<organism evidence="2 3">
    <name type="scientific">Pseudonocardia parietis</name>
    <dbReference type="NCBI Taxonomy" id="570936"/>
    <lineage>
        <taxon>Bacteria</taxon>
        <taxon>Bacillati</taxon>
        <taxon>Actinomycetota</taxon>
        <taxon>Actinomycetes</taxon>
        <taxon>Pseudonocardiales</taxon>
        <taxon>Pseudonocardiaceae</taxon>
        <taxon>Pseudonocardia</taxon>
    </lineage>
</organism>